<dbReference type="SUPFAM" id="SSF54909">
    <property type="entry name" value="Dimeric alpha+beta barrel"/>
    <property type="match status" value="1"/>
</dbReference>
<dbReference type="PANTHER" id="PTHR33336">
    <property type="entry name" value="QUINOL MONOOXYGENASE YGIN-RELATED"/>
    <property type="match status" value="1"/>
</dbReference>
<dbReference type="Pfam" id="PF03992">
    <property type="entry name" value="ABM"/>
    <property type="match status" value="1"/>
</dbReference>
<organism evidence="2 3">
    <name type="scientific">Pontibacter flavimaris</name>
    <dbReference type="NCBI Taxonomy" id="1797110"/>
    <lineage>
        <taxon>Bacteria</taxon>
        <taxon>Pseudomonadati</taxon>
        <taxon>Bacteroidota</taxon>
        <taxon>Cytophagia</taxon>
        <taxon>Cytophagales</taxon>
        <taxon>Hymenobacteraceae</taxon>
        <taxon>Pontibacter</taxon>
    </lineage>
</organism>
<dbReference type="Gene3D" id="3.30.70.100">
    <property type="match status" value="1"/>
</dbReference>
<evidence type="ECO:0000313" key="2">
    <source>
        <dbReference type="EMBL" id="OKL39692.1"/>
    </source>
</evidence>
<feature type="domain" description="ABM" evidence="1">
    <location>
        <begin position="2"/>
        <end position="94"/>
    </location>
</feature>
<reference evidence="2 3" key="1">
    <citation type="submission" date="2016-03" db="EMBL/GenBank/DDBJ databases">
        <title>Genome sequence of Pontibacter sp. nov., of the family cytophagaceae, isolated from marine sediment of the Yellow Sea, China.</title>
        <authorList>
            <person name="Zhang G."/>
            <person name="Zhang R."/>
        </authorList>
    </citation>
    <scope>NUCLEOTIDE SEQUENCE [LARGE SCALE GENOMIC DNA]</scope>
    <source>
        <strain evidence="2 3">S10-8</strain>
    </source>
</reference>
<dbReference type="RefSeq" id="WP_073852742.1">
    <property type="nucleotide sequence ID" value="NZ_LVWA01000007.1"/>
</dbReference>
<evidence type="ECO:0000313" key="3">
    <source>
        <dbReference type="Proteomes" id="UP000186551"/>
    </source>
</evidence>
<dbReference type="InterPro" id="IPR011008">
    <property type="entry name" value="Dimeric_a/b-barrel"/>
</dbReference>
<sequence>MLIRIVRMTFRPEKTEEFLEIFRNSKDKIRAYEGCQHVELLQDLHQPNVYSTYSLWDSEEHLNNYRGSELFGQVWPATKTLFAAKPEAWSYTSVTI</sequence>
<keyword evidence="3" id="KW-1185">Reference proteome</keyword>
<keyword evidence="2" id="KW-0560">Oxidoreductase</keyword>
<dbReference type="Proteomes" id="UP000186551">
    <property type="component" value="Unassembled WGS sequence"/>
</dbReference>
<gene>
    <name evidence="2" type="ORF">A3841_00215</name>
</gene>
<comment type="caution">
    <text evidence="2">The sequence shown here is derived from an EMBL/GenBank/DDBJ whole genome shotgun (WGS) entry which is preliminary data.</text>
</comment>
<keyword evidence="2" id="KW-0503">Monooxygenase</keyword>
<accession>A0A1Q5PC32</accession>
<dbReference type="STRING" id="1797110.A3841_00215"/>
<evidence type="ECO:0000259" key="1">
    <source>
        <dbReference type="PROSITE" id="PS51725"/>
    </source>
</evidence>
<dbReference type="PANTHER" id="PTHR33336:SF15">
    <property type="entry name" value="ABM DOMAIN-CONTAINING PROTEIN"/>
    <property type="match status" value="1"/>
</dbReference>
<dbReference type="OrthoDB" id="1120859at2"/>
<dbReference type="EMBL" id="LVWA01000007">
    <property type="protein sequence ID" value="OKL39692.1"/>
    <property type="molecule type" value="Genomic_DNA"/>
</dbReference>
<dbReference type="PROSITE" id="PS51725">
    <property type="entry name" value="ABM"/>
    <property type="match status" value="1"/>
</dbReference>
<dbReference type="AlphaFoldDB" id="A0A1Q5PC32"/>
<name>A0A1Q5PC32_9BACT</name>
<proteinExistence type="predicted"/>
<dbReference type="GO" id="GO:0004497">
    <property type="term" value="F:monooxygenase activity"/>
    <property type="evidence" value="ECO:0007669"/>
    <property type="project" value="UniProtKB-KW"/>
</dbReference>
<dbReference type="InterPro" id="IPR050744">
    <property type="entry name" value="AI-2_Isomerase_LsrG"/>
</dbReference>
<dbReference type="InterPro" id="IPR007138">
    <property type="entry name" value="ABM_dom"/>
</dbReference>
<protein>
    <submittedName>
        <fullName evidence="2">Antibiotic biosynthesis monooxygenase</fullName>
    </submittedName>
</protein>